<accession>A0ABV1K7R9</accession>
<dbReference type="EMBL" id="JBEDNQ010000001">
    <property type="protein sequence ID" value="MEQ3549393.1"/>
    <property type="molecule type" value="Genomic_DNA"/>
</dbReference>
<dbReference type="InterPro" id="IPR036388">
    <property type="entry name" value="WH-like_DNA-bd_sf"/>
</dbReference>
<dbReference type="SUPFAM" id="SSF46785">
    <property type="entry name" value="Winged helix' DNA-binding domain"/>
    <property type="match status" value="1"/>
</dbReference>
<dbReference type="PANTHER" id="PTHR39515:SF2">
    <property type="entry name" value="HTH-TYPE TRANSCRIPTIONAL REGULATOR RV0880"/>
    <property type="match status" value="1"/>
</dbReference>
<sequence>MSGLDSDDLARLRVALARIGRGLDRHSRGEELTRTQVSVLGTVAVRGPIGMGELAAIEGLNPTMLSRLAGKLAAAGLLMRDTDPDDGRAIRVAATEQGLAEHHRQRAERTRLLAAHVDGLPGGHAEGLRAALPALEALASSLRDEPAGTGR</sequence>
<dbReference type="InterPro" id="IPR000835">
    <property type="entry name" value="HTH_MarR-typ"/>
</dbReference>
<feature type="domain" description="HTH marR-type" evidence="4">
    <location>
        <begin position="9"/>
        <end position="137"/>
    </location>
</feature>
<dbReference type="PROSITE" id="PS01117">
    <property type="entry name" value="HTH_MARR_1"/>
    <property type="match status" value="1"/>
</dbReference>
<gene>
    <name evidence="5" type="ORF">WIS52_02815</name>
</gene>
<evidence type="ECO:0000256" key="3">
    <source>
        <dbReference type="ARBA" id="ARBA00023163"/>
    </source>
</evidence>
<dbReference type="InterPro" id="IPR023187">
    <property type="entry name" value="Tscrpt_reg_MarR-type_CS"/>
</dbReference>
<dbReference type="PANTHER" id="PTHR39515">
    <property type="entry name" value="CONSERVED PROTEIN"/>
    <property type="match status" value="1"/>
</dbReference>
<reference evidence="5 6" key="1">
    <citation type="submission" date="2024-03" db="EMBL/GenBank/DDBJ databases">
        <title>Draft genome sequence of Pseudonocardia nematodicida JCM 31783.</title>
        <authorList>
            <person name="Butdee W."/>
            <person name="Duangmal K."/>
        </authorList>
    </citation>
    <scope>NUCLEOTIDE SEQUENCE [LARGE SCALE GENOMIC DNA]</scope>
    <source>
        <strain evidence="5 6">JCM 31783</strain>
    </source>
</reference>
<evidence type="ECO:0000256" key="2">
    <source>
        <dbReference type="ARBA" id="ARBA00023125"/>
    </source>
</evidence>
<dbReference type="RefSeq" id="WP_349296471.1">
    <property type="nucleotide sequence ID" value="NZ_JBEDNQ010000001.1"/>
</dbReference>
<dbReference type="SMART" id="SM00347">
    <property type="entry name" value="HTH_MARR"/>
    <property type="match status" value="1"/>
</dbReference>
<dbReference type="InterPro" id="IPR036390">
    <property type="entry name" value="WH_DNA-bd_sf"/>
</dbReference>
<name>A0ABV1K7R9_9PSEU</name>
<proteinExistence type="predicted"/>
<comment type="caution">
    <text evidence="5">The sequence shown here is derived from an EMBL/GenBank/DDBJ whole genome shotgun (WGS) entry which is preliminary data.</text>
</comment>
<keyword evidence="6" id="KW-1185">Reference proteome</keyword>
<dbReference type="Proteomes" id="UP001494902">
    <property type="component" value="Unassembled WGS sequence"/>
</dbReference>
<evidence type="ECO:0000313" key="6">
    <source>
        <dbReference type="Proteomes" id="UP001494902"/>
    </source>
</evidence>
<organism evidence="5 6">
    <name type="scientific">Pseudonocardia nematodicida</name>
    <dbReference type="NCBI Taxonomy" id="1206997"/>
    <lineage>
        <taxon>Bacteria</taxon>
        <taxon>Bacillati</taxon>
        <taxon>Actinomycetota</taxon>
        <taxon>Actinomycetes</taxon>
        <taxon>Pseudonocardiales</taxon>
        <taxon>Pseudonocardiaceae</taxon>
        <taxon>Pseudonocardia</taxon>
    </lineage>
</organism>
<dbReference type="Gene3D" id="1.10.10.10">
    <property type="entry name" value="Winged helix-like DNA-binding domain superfamily/Winged helix DNA-binding domain"/>
    <property type="match status" value="1"/>
</dbReference>
<dbReference type="InterPro" id="IPR052526">
    <property type="entry name" value="HTH-type_Bedaq_tolerance"/>
</dbReference>
<evidence type="ECO:0000256" key="1">
    <source>
        <dbReference type="ARBA" id="ARBA00023015"/>
    </source>
</evidence>
<keyword evidence="2" id="KW-0238">DNA-binding</keyword>
<dbReference type="PROSITE" id="PS50995">
    <property type="entry name" value="HTH_MARR_2"/>
    <property type="match status" value="1"/>
</dbReference>
<keyword evidence="1" id="KW-0805">Transcription regulation</keyword>
<protein>
    <submittedName>
        <fullName evidence="5">MarR family transcriptional regulator</fullName>
    </submittedName>
</protein>
<evidence type="ECO:0000259" key="4">
    <source>
        <dbReference type="PROSITE" id="PS50995"/>
    </source>
</evidence>
<evidence type="ECO:0000313" key="5">
    <source>
        <dbReference type="EMBL" id="MEQ3549393.1"/>
    </source>
</evidence>
<keyword evidence="3" id="KW-0804">Transcription</keyword>
<dbReference type="Pfam" id="PF01047">
    <property type="entry name" value="MarR"/>
    <property type="match status" value="1"/>
</dbReference>